<keyword evidence="4" id="KW-1185">Reference proteome</keyword>
<reference evidence="3 4" key="1">
    <citation type="submission" date="2024-02" db="EMBL/GenBank/DDBJ databases">
        <title>First draft genome assembly of two strains of Seiridium cardinale.</title>
        <authorList>
            <person name="Emiliani G."/>
            <person name="Scali E."/>
        </authorList>
    </citation>
    <scope>NUCLEOTIDE SEQUENCE [LARGE SCALE GENOMIC DNA]</scope>
    <source>
        <strain evidence="3 4">BM-138-000479</strain>
    </source>
</reference>
<organism evidence="3 4">
    <name type="scientific">Seiridium cardinale</name>
    <dbReference type="NCBI Taxonomy" id="138064"/>
    <lineage>
        <taxon>Eukaryota</taxon>
        <taxon>Fungi</taxon>
        <taxon>Dikarya</taxon>
        <taxon>Ascomycota</taxon>
        <taxon>Pezizomycotina</taxon>
        <taxon>Sordariomycetes</taxon>
        <taxon>Xylariomycetidae</taxon>
        <taxon>Amphisphaeriales</taxon>
        <taxon>Sporocadaceae</taxon>
        <taxon>Seiridium</taxon>
    </lineage>
</organism>
<accession>A0ABR2XMW1</accession>
<evidence type="ECO:0000256" key="1">
    <source>
        <dbReference type="SAM" id="MobiDB-lite"/>
    </source>
</evidence>
<proteinExistence type="predicted"/>
<name>A0ABR2XMW1_9PEZI</name>
<sequence length="233" mass="26663">MDHFCTWLYVTVYSRTMKTYLYTLLFLPLDAVATLIVLAVNLSSPGGVVDWPTSVAVFSTLAALVVGVSLFGPQQWKHLAMRNEVVLEWRRPRRPILLGFKDARDTRRPLIRFRLFEGNPWDRGTKKNLHHVLGSSWWMWLFFWWQPARVYKYGRYQPDIDLPYSDAVWDVQREVLGLSVEFNVGIEMADLAESASGQGGSRATRLRRSAQSSSASHAEELSTAARRRGARSN</sequence>
<evidence type="ECO:0000313" key="3">
    <source>
        <dbReference type="EMBL" id="KAK9775014.1"/>
    </source>
</evidence>
<feature type="compositionally biased region" description="Low complexity" evidence="1">
    <location>
        <begin position="209"/>
        <end position="224"/>
    </location>
</feature>
<dbReference type="EMBL" id="JARVKM010000037">
    <property type="protein sequence ID" value="KAK9775014.1"/>
    <property type="molecule type" value="Genomic_DNA"/>
</dbReference>
<feature type="transmembrane region" description="Helical" evidence="2">
    <location>
        <begin position="20"/>
        <end position="42"/>
    </location>
</feature>
<comment type="caution">
    <text evidence="3">The sequence shown here is derived from an EMBL/GenBank/DDBJ whole genome shotgun (WGS) entry which is preliminary data.</text>
</comment>
<gene>
    <name evidence="3" type="ORF">SCAR479_08288</name>
</gene>
<keyword evidence="2" id="KW-0812">Transmembrane</keyword>
<keyword evidence="2" id="KW-1133">Transmembrane helix</keyword>
<keyword evidence="2" id="KW-0472">Membrane</keyword>
<evidence type="ECO:0008006" key="5">
    <source>
        <dbReference type="Google" id="ProtNLM"/>
    </source>
</evidence>
<evidence type="ECO:0000313" key="4">
    <source>
        <dbReference type="Proteomes" id="UP001465668"/>
    </source>
</evidence>
<feature type="region of interest" description="Disordered" evidence="1">
    <location>
        <begin position="196"/>
        <end position="233"/>
    </location>
</feature>
<protein>
    <recommendedName>
        <fullName evidence="5">Palmitoyltransferase</fullName>
    </recommendedName>
</protein>
<feature type="transmembrane region" description="Helical" evidence="2">
    <location>
        <begin position="54"/>
        <end position="72"/>
    </location>
</feature>
<evidence type="ECO:0000256" key="2">
    <source>
        <dbReference type="SAM" id="Phobius"/>
    </source>
</evidence>
<dbReference type="Proteomes" id="UP001465668">
    <property type="component" value="Unassembled WGS sequence"/>
</dbReference>